<name>A0A016U9S6_9BILA</name>
<reference evidence="2" key="1">
    <citation type="journal article" date="2015" name="Nat. Genet.">
        <title>The genome and transcriptome of the zoonotic hookworm Ancylostoma ceylanicum identify infection-specific gene families.</title>
        <authorList>
            <person name="Schwarz E.M."/>
            <person name="Hu Y."/>
            <person name="Antoshechkin I."/>
            <person name="Miller M.M."/>
            <person name="Sternberg P.W."/>
            <person name="Aroian R.V."/>
        </authorList>
    </citation>
    <scope>NUCLEOTIDE SEQUENCE</scope>
    <source>
        <strain evidence="2">HY135</strain>
    </source>
</reference>
<dbReference type="EMBL" id="JARK01001384">
    <property type="protein sequence ID" value="EYC12034.1"/>
    <property type="molecule type" value="Genomic_DNA"/>
</dbReference>
<evidence type="ECO:0000313" key="1">
    <source>
        <dbReference type="EMBL" id="EYC12034.1"/>
    </source>
</evidence>
<protein>
    <submittedName>
        <fullName evidence="1">Uncharacterized protein</fullName>
    </submittedName>
</protein>
<sequence>MGSGHIWPSFERWPNVAAFRGRMWLLKAGQMAPGITFFTTHPCRKTSTCKICGNSVRYRVYHEHAKNERICSWPNLAGQRWLAAATPEFDLSRTQIAKKIPFLLLMIRCMRLVKHARAVLTAATKHSLDYASKKNVQPAVPSQLNKLHAFLL</sequence>
<dbReference type="AlphaFoldDB" id="A0A016U9S6"/>
<accession>A0A016U9S6</accession>
<comment type="caution">
    <text evidence="1">The sequence shown here is derived from an EMBL/GenBank/DDBJ whole genome shotgun (WGS) entry which is preliminary data.</text>
</comment>
<keyword evidence="2" id="KW-1185">Reference proteome</keyword>
<evidence type="ECO:0000313" key="2">
    <source>
        <dbReference type="Proteomes" id="UP000024635"/>
    </source>
</evidence>
<dbReference type="Proteomes" id="UP000024635">
    <property type="component" value="Unassembled WGS sequence"/>
</dbReference>
<proteinExistence type="predicted"/>
<organism evidence="1 2">
    <name type="scientific">Ancylostoma ceylanicum</name>
    <dbReference type="NCBI Taxonomy" id="53326"/>
    <lineage>
        <taxon>Eukaryota</taxon>
        <taxon>Metazoa</taxon>
        <taxon>Ecdysozoa</taxon>
        <taxon>Nematoda</taxon>
        <taxon>Chromadorea</taxon>
        <taxon>Rhabditida</taxon>
        <taxon>Rhabditina</taxon>
        <taxon>Rhabditomorpha</taxon>
        <taxon>Strongyloidea</taxon>
        <taxon>Ancylostomatidae</taxon>
        <taxon>Ancylostomatinae</taxon>
        <taxon>Ancylostoma</taxon>
    </lineage>
</organism>
<gene>
    <name evidence="1" type="primary">Acey_s0048.g1575</name>
    <name evidence="1" type="ORF">Y032_0048g1575</name>
</gene>